<dbReference type="AlphaFoldDB" id="A0ABD4Y5M0"/>
<dbReference type="EMBL" id="JAOCDG010000046">
    <property type="protein sequence ID" value="MDH0690238.1"/>
    <property type="molecule type" value="Genomic_DNA"/>
</dbReference>
<dbReference type="Proteomes" id="UP001161139">
    <property type="component" value="Unassembled WGS sequence"/>
</dbReference>
<dbReference type="CDD" id="cd19410">
    <property type="entry name" value="HK9-like_sensor"/>
    <property type="match status" value="1"/>
</dbReference>
<organism evidence="2 3">
    <name type="scientific">Stutzerimonas stutzeri</name>
    <name type="common">Pseudomonas stutzeri</name>
    <dbReference type="NCBI Taxonomy" id="316"/>
    <lineage>
        <taxon>Bacteria</taxon>
        <taxon>Pseudomonadati</taxon>
        <taxon>Pseudomonadota</taxon>
        <taxon>Gammaproteobacteria</taxon>
        <taxon>Pseudomonadales</taxon>
        <taxon>Pseudomonadaceae</taxon>
        <taxon>Stutzerimonas</taxon>
    </lineage>
</organism>
<evidence type="ECO:0000259" key="1">
    <source>
        <dbReference type="Pfam" id="PF05227"/>
    </source>
</evidence>
<gene>
    <name evidence="2" type="ORF">N5D09_19260</name>
</gene>
<reference evidence="2" key="1">
    <citation type="submission" date="2022-09" db="EMBL/GenBank/DDBJ databases">
        <title>Intensive care unit water sources are persistently colonized with multi-drug resistant bacteria and are the site of extensive horizontal gene transfer of antibiotic resistance genes.</title>
        <authorList>
            <person name="Diorio-Toth L."/>
        </authorList>
    </citation>
    <scope>NUCLEOTIDE SEQUENCE</scope>
    <source>
        <strain evidence="2">GD03864</strain>
    </source>
</reference>
<comment type="caution">
    <text evidence="2">The sequence shown here is derived from an EMBL/GenBank/DDBJ whole genome shotgun (WGS) entry which is preliminary data.</text>
</comment>
<sequence length="124" mass="13878">MPARLAIGWHSIAFLAAFALLAALGWQGKRTQETLLQTNRAVSHSLEVITSVQAILSSLQDIETGSRGFILTGDASYLEPYERGLNQLEGYRRSLEQLVEGRSYPDQRWFRTLDATIAERLQVA</sequence>
<proteinExistence type="predicted"/>
<evidence type="ECO:0000313" key="2">
    <source>
        <dbReference type="EMBL" id="MDH0690238.1"/>
    </source>
</evidence>
<protein>
    <submittedName>
        <fullName evidence="2">CHASE3 domain-containing protein</fullName>
    </submittedName>
</protein>
<accession>A0ABD4Y5M0</accession>
<evidence type="ECO:0000313" key="3">
    <source>
        <dbReference type="Proteomes" id="UP001161139"/>
    </source>
</evidence>
<name>A0ABD4Y5M0_STUST</name>
<dbReference type="InterPro" id="IPR007891">
    <property type="entry name" value="CHASE3"/>
</dbReference>
<feature type="domain" description="CHASE3" evidence="1">
    <location>
        <begin position="39"/>
        <end position="124"/>
    </location>
</feature>
<dbReference type="RefSeq" id="WP_279649510.1">
    <property type="nucleotide sequence ID" value="NZ_JAOCDG010000046.1"/>
</dbReference>
<feature type="non-terminal residue" evidence="2">
    <location>
        <position position="124"/>
    </location>
</feature>
<dbReference type="Pfam" id="PF05227">
    <property type="entry name" value="CHASE3"/>
    <property type="match status" value="1"/>
</dbReference>